<keyword evidence="4" id="KW-0378">Hydrolase</keyword>
<dbReference type="GO" id="GO:0019172">
    <property type="term" value="F:glyoxalase III activity"/>
    <property type="evidence" value="ECO:0007669"/>
    <property type="project" value="TreeGrafter"/>
</dbReference>
<sequence>MPSVLFVLSASDHWTLKDGTRHETGFWAEEFVVPHDVFADAGWDVAVATPGGVAPTVDQTSLGLMGGAPWKTDRLKRDLERRGADYSSATLPYRPHVVVDRHLYTGQNPQSSRPLAERILADAEARR</sequence>
<comment type="caution">
    <text evidence="4">The sequence shown here is derived from an EMBL/GenBank/DDBJ whole genome shotgun (WGS) entry which is preliminary data.</text>
</comment>
<dbReference type="PANTHER" id="PTHR48094:SF11">
    <property type="entry name" value="GLUTATHIONE-INDEPENDENT GLYOXALASE HSP31-RELATED"/>
    <property type="match status" value="1"/>
</dbReference>
<evidence type="ECO:0000256" key="2">
    <source>
        <dbReference type="ARBA" id="ARBA00023239"/>
    </source>
</evidence>
<reference evidence="4 5" key="1">
    <citation type="submission" date="2020-08" db="EMBL/GenBank/DDBJ databases">
        <title>Sequencing the genomes of 1000 actinobacteria strains.</title>
        <authorList>
            <person name="Klenk H.-P."/>
        </authorList>
    </citation>
    <scope>NUCLEOTIDE SEQUENCE [LARGE SCALE GENOMIC DNA]</scope>
    <source>
        <strain evidence="4 5">DSM 17945</strain>
    </source>
</reference>
<protein>
    <submittedName>
        <fullName evidence="4">Putative intracellular protease/amidase</fullName>
    </submittedName>
</protein>
<dbReference type="InterPro" id="IPR029062">
    <property type="entry name" value="Class_I_gatase-like"/>
</dbReference>
<name>A0A4Y8Z374_9MICC</name>
<dbReference type="Proteomes" id="UP000567246">
    <property type="component" value="Unassembled WGS sequence"/>
</dbReference>
<keyword evidence="2" id="KW-0456">Lyase</keyword>
<dbReference type="InterPro" id="IPR050325">
    <property type="entry name" value="Prot/Nucl_acid_deglycase"/>
</dbReference>
<dbReference type="EMBL" id="JACHMW010000001">
    <property type="protein sequence ID" value="MBB5848269.1"/>
    <property type="molecule type" value="Genomic_DNA"/>
</dbReference>
<evidence type="ECO:0000256" key="3">
    <source>
        <dbReference type="ARBA" id="ARBA00038493"/>
    </source>
</evidence>
<dbReference type="GO" id="GO:0005737">
    <property type="term" value="C:cytoplasm"/>
    <property type="evidence" value="ECO:0007669"/>
    <property type="project" value="TreeGrafter"/>
</dbReference>
<keyword evidence="1" id="KW-0346">Stress response</keyword>
<keyword evidence="5" id="KW-1185">Reference proteome</keyword>
<dbReference type="GO" id="GO:0019243">
    <property type="term" value="P:methylglyoxal catabolic process to D-lactate via S-lactoyl-glutathione"/>
    <property type="evidence" value="ECO:0007669"/>
    <property type="project" value="TreeGrafter"/>
</dbReference>
<dbReference type="PANTHER" id="PTHR48094">
    <property type="entry name" value="PROTEIN/NUCLEIC ACID DEGLYCASE DJ-1-RELATED"/>
    <property type="match status" value="1"/>
</dbReference>
<dbReference type="Gene3D" id="3.40.50.880">
    <property type="match status" value="2"/>
</dbReference>
<dbReference type="RefSeq" id="WP_184171246.1">
    <property type="nucleotide sequence ID" value="NZ_BAABAG010000008.1"/>
</dbReference>
<dbReference type="GO" id="GO:0006508">
    <property type="term" value="P:proteolysis"/>
    <property type="evidence" value="ECO:0007669"/>
    <property type="project" value="UniProtKB-KW"/>
</dbReference>
<proteinExistence type="inferred from homology"/>
<evidence type="ECO:0000256" key="1">
    <source>
        <dbReference type="ARBA" id="ARBA00023016"/>
    </source>
</evidence>
<organism evidence="4 5">
    <name type="scientific">Micrococcus endophyticus</name>
    <dbReference type="NCBI Taxonomy" id="455343"/>
    <lineage>
        <taxon>Bacteria</taxon>
        <taxon>Bacillati</taxon>
        <taxon>Actinomycetota</taxon>
        <taxon>Actinomycetes</taxon>
        <taxon>Micrococcales</taxon>
        <taxon>Micrococcaceae</taxon>
        <taxon>Micrococcus</taxon>
    </lineage>
</organism>
<dbReference type="SUPFAM" id="SSF52317">
    <property type="entry name" value="Class I glutamine amidotransferase-like"/>
    <property type="match status" value="2"/>
</dbReference>
<evidence type="ECO:0000313" key="4">
    <source>
        <dbReference type="EMBL" id="MBB5848269.1"/>
    </source>
</evidence>
<keyword evidence="4" id="KW-0645">Protease</keyword>
<accession>A0A4Y8Z374</accession>
<dbReference type="GO" id="GO:0008233">
    <property type="term" value="F:peptidase activity"/>
    <property type="evidence" value="ECO:0007669"/>
    <property type="project" value="UniProtKB-KW"/>
</dbReference>
<dbReference type="AlphaFoldDB" id="A0A4Y8Z374"/>
<evidence type="ECO:0000313" key="5">
    <source>
        <dbReference type="Proteomes" id="UP000567246"/>
    </source>
</evidence>
<gene>
    <name evidence="4" type="ORF">HDA33_000833</name>
</gene>
<comment type="similarity">
    <text evidence="3">Belongs to the peptidase C56 family. HSP31-like subfamily.</text>
</comment>